<organism evidence="1">
    <name type="scientific">Vibrio vulnificus</name>
    <dbReference type="NCBI Taxonomy" id="672"/>
    <lineage>
        <taxon>Bacteria</taxon>
        <taxon>Pseudomonadati</taxon>
        <taxon>Pseudomonadota</taxon>
        <taxon>Gammaproteobacteria</taxon>
        <taxon>Vibrionales</taxon>
        <taxon>Vibrionaceae</taxon>
        <taxon>Vibrio</taxon>
    </lineage>
</organism>
<dbReference type="Proteomes" id="UP000863257">
    <property type="component" value="Unassembled WGS sequence"/>
</dbReference>
<evidence type="ECO:0000313" key="1">
    <source>
        <dbReference type="EMBL" id="HAS8541231.1"/>
    </source>
</evidence>
<dbReference type="AlphaFoldDB" id="A0A8H9N1S4"/>
<protein>
    <submittedName>
        <fullName evidence="1">Uncharacterized protein</fullName>
    </submittedName>
</protein>
<sequence>MSQVIFRTTRRATSIAKKAKKAFKLDTLSDAKELVASLSGYSDWTHLKRETEAKVKSPTGDPEISTKTAKQIAFKLAARTGLSDRDAMFFVVTEFPYSIKAGGDLEHFLTDFDIKLLSKVLASEFTSDLPYKEKQSSLDIMMEATQQHWSHRATYEHAALYWYLSSRYDCARSHVHLGNMLIKGCLGVQDFKTGTDLLLNGLPYRSKLFFEGSITAPLGDELHEMQKHIPDTWLNCSKALRELNIHTEEHYIKSLECIENGIKYCELVDERVGYKDTLANLYLGKAYLLCDSLTQGIVLEAHSKEHFLDVLHHASELGNGYAQNEFNRYAQMYLSSTVDGGRDCPSVNPENVMQYIAGEFVGSHIPVARHIVLDNLYKHAISNSEFYQSYPHIKVNMFKLLERTVEDSKKWPHLRLEFLKMTASFYGKMHSDRVFNDEAIELYEKTLYLHGSPDLLYLVGMLIKDSPRKKELKGLYEKTLPHLNNELCGNNNPIFKVKEFILIIDILELSNSSEPDKPRFSELRGAATELLNDGFLGATLMTMANRESLIANGSLSLAQLLDWAIEIEAIIDDGSFAISAYTGPAEMRYLREYIQIAKLQVL</sequence>
<proteinExistence type="predicted"/>
<comment type="caution">
    <text evidence="1">The sequence shown here is derived from an EMBL/GenBank/DDBJ whole genome shotgun (WGS) entry which is preliminary data.</text>
</comment>
<dbReference type="EMBL" id="DACRBY010000020">
    <property type="protein sequence ID" value="HAS8541231.1"/>
    <property type="molecule type" value="Genomic_DNA"/>
</dbReference>
<reference evidence="1" key="2">
    <citation type="submission" date="2019-01" db="EMBL/GenBank/DDBJ databases">
        <authorList>
            <consortium name="NCBI Pathogen Detection Project"/>
        </authorList>
    </citation>
    <scope>NUCLEOTIDE SEQUENCE</scope>
    <source>
        <strain evidence="1">BCW_3452</strain>
    </source>
</reference>
<name>A0A8H9N1S4_VIBVL</name>
<gene>
    <name evidence="1" type="ORF">I7730_15725</name>
</gene>
<accession>A0A8H9N1S4</accession>
<reference evidence="1" key="1">
    <citation type="journal article" date="2018" name="Genome Biol.">
        <title>SKESA: strategic k-mer extension for scrupulous assemblies.</title>
        <authorList>
            <person name="Souvorov A."/>
            <person name="Agarwala R."/>
            <person name="Lipman D.J."/>
        </authorList>
    </citation>
    <scope>NUCLEOTIDE SEQUENCE</scope>
    <source>
        <strain evidence="1">BCW_3452</strain>
    </source>
</reference>